<keyword evidence="4 6" id="KW-0134">Cell wall</keyword>
<dbReference type="InterPro" id="IPR004963">
    <property type="entry name" value="PAE/NOTUM"/>
</dbReference>
<dbReference type="KEGG" id="soe:110784168"/>
<evidence type="ECO:0000256" key="2">
    <source>
        <dbReference type="ARBA" id="ARBA00004191"/>
    </source>
</evidence>
<evidence type="ECO:0000313" key="8">
    <source>
        <dbReference type="RefSeq" id="XP_021844293.1"/>
    </source>
</evidence>
<dbReference type="PANTHER" id="PTHR21562">
    <property type="entry name" value="NOTUM-RELATED"/>
    <property type="match status" value="1"/>
</dbReference>
<reference evidence="8" key="2">
    <citation type="submission" date="2025-08" db="UniProtKB">
        <authorList>
            <consortium name="RefSeq"/>
        </authorList>
    </citation>
    <scope>IDENTIFICATION</scope>
    <source>
        <tissue evidence="8">Leaf</tissue>
    </source>
</reference>
<dbReference type="RefSeq" id="XP_021844293.1">
    <property type="nucleotide sequence ID" value="XM_021988601.2"/>
</dbReference>
<dbReference type="GO" id="GO:0016787">
    <property type="term" value="F:hydrolase activity"/>
    <property type="evidence" value="ECO:0007669"/>
    <property type="project" value="UniProtKB-KW"/>
</dbReference>
<dbReference type="Proteomes" id="UP000813463">
    <property type="component" value="Chromosome 3"/>
</dbReference>
<keyword evidence="7" id="KW-1185">Reference proteome</keyword>
<dbReference type="AlphaFoldDB" id="A0A9R0I881"/>
<comment type="subcellular location">
    <subcellularLocation>
        <location evidence="2 6">Secreted</location>
        <location evidence="2 6">Cell wall</location>
    </subcellularLocation>
</comment>
<dbReference type="GeneID" id="110784168"/>
<evidence type="ECO:0000256" key="3">
    <source>
        <dbReference type="ARBA" id="ARBA00005784"/>
    </source>
</evidence>
<protein>
    <recommendedName>
        <fullName evidence="6">Pectin acetylesterase</fullName>
        <ecNumber evidence="6">3.1.1.-</ecNumber>
    </recommendedName>
</protein>
<comment type="similarity">
    <text evidence="3 6">Belongs to the pectinacetylesterase family.</text>
</comment>
<keyword evidence="6" id="KW-0964">Secreted</keyword>
<dbReference type="PANTHER" id="PTHR21562:SF69">
    <property type="entry name" value="PECTIN ACETYLESTERASE 9"/>
    <property type="match status" value="1"/>
</dbReference>
<organism evidence="7 8">
    <name type="scientific">Spinacia oleracea</name>
    <name type="common">Spinach</name>
    <dbReference type="NCBI Taxonomy" id="3562"/>
    <lineage>
        <taxon>Eukaryota</taxon>
        <taxon>Viridiplantae</taxon>
        <taxon>Streptophyta</taxon>
        <taxon>Embryophyta</taxon>
        <taxon>Tracheophyta</taxon>
        <taxon>Spermatophyta</taxon>
        <taxon>Magnoliopsida</taxon>
        <taxon>eudicotyledons</taxon>
        <taxon>Gunneridae</taxon>
        <taxon>Pentapetalae</taxon>
        <taxon>Caryophyllales</taxon>
        <taxon>Chenopodiaceae</taxon>
        <taxon>Chenopodioideae</taxon>
        <taxon>Anserineae</taxon>
        <taxon>Spinacia</taxon>
    </lineage>
</organism>
<proteinExistence type="inferred from homology"/>
<sequence length="422" mass="47462">MVVVVVVVKFSVVVLLLLMCAPWCAYSLVVPYRLQVGMTLVKNSTAKALGAYCLDGSLPGYHFSKGFGSGARNWLLQFEGGGWCNDVESCLARANTRRGSTNLMTKVETFNGILSNNESFNPDFYNWNRVKLRYCDGASFAGDSTFDNGTSFMYFRGQKIWQAMLLDLLPKGLARAEKALLSGCSAGGLAVFLHCDNFSKFLPRNATVKCLSDAGFFLDVKDVAMHETIRTLYHDVVTLQGVEQNLDQNCTSSLIDPKLCFFPQHNLGFIKNPMFILNSAYDMWQFHNILVPSLADPRKEWKYCKYNISACTESQMKILQDFRLAMLEDSYSFYKHSTSGGMFINSCFAHCQSEQQETWLAADSPIVHNKTIAKVVGNWYFERNETKLIDDPYPCNSSCHNTIPPAGYIITQENILGLQRKL</sequence>
<evidence type="ECO:0000256" key="1">
    <source>
        <dbReference type="ARBA" id="ARBA00003534"/>
    </source>
</evidence>
<evidence type="ECO:0000256" key="5">
    <source>
        <dbReference type="ARBA" id="ARBA00023316"/>
    </source>
</evidence>
<dbReference type="Pfam" id="PF03283">
    <property type="entry name" value="PAE"/>
    <property type="match status" value="1"/>
</dbReference>
<evidence type="ECO:0000313" key="7">
    <source>
        <dbReference type="Proteomes" id="UP000813463"/>
    </source>
</evidence>
<keyword evidence="6" id="KW-0378">Hydrolase</keyword>
<name>A0A9R0I881_SPIOL</name>
<accession>A0A9R0I881</accession>
<reference evidence="7" key="1">
    <citation type="journal article" date="2021" name="Nat. Commun.">
        <title>Genomic analyses provide insights into spinach domestication and the genetic basis of agronomic traits.</title>
        <authorList>
            <person name="Cai X."/>
            <person name="Sun X."/>
            <person name="Xu C."/>
            <person name="Sun H."/>
            <person name="Wang X."/>
            <person name="Ge C."/>
            <person name="Zhang Z."/>
            <person name="Wang Q."/>
            <person name="Fei Z."/>
            <person name="Jiao C."/>
            <person name="Wang Q."/>
        </authorList>
    </citation>
    <scope>NUCLEOTIDE SEQUENCE [LARGE SCALE GENOMIC DNA]</scope>
    <source>
        <strain evidence="7">cv. Varoflay</strain>
    </source>
</reference>
<dbReference type="EC" id="3.1.1.-" evidence="6"/>
<dbReference type="OrthoDB" id="2015280at2759"/>
<keyword evidence="5 6" id="KW-0961">Cell wall biogenesis/degradation</keyword>
<gene>
    <name evidence="8" type="primary">LOC110784168</name>
</gene>
<comment type="function">
    <text evidence="1 6">Hydrolyzes acetyl esters in homogalacturonan regions of pectin. In type I primary cell wall, galacturonic acid residues of pectin can be acetylated at the O-2 and O-3 positions. Decreasing the degree of acetylation of pectin gels in vitro alters their physical properties.</text>
</comment>
<evidence type="ECO:0000256" key="6">
    <source>
        <dbReference type="RuleBase" id="RU363114"/>
    </source>
</evidence>
<dbReference type="GO" id="GO:0071555">
    <property type="term" value="P:cell wall organization"/>
    <property type="evidence" value="ECO:0007669"/>
    <property type="project" value="UniProtKB-KW"/>
</dbReference>
<evidence type="ECO:0000256" key="4">
    <source>
        <dbReference type="ARBA" id="ARBA00022512"/>
    </source>
</evidence>